<evidence type="ECO:0000313" key="7">
    <source>
        <dbReference type="Proteomes" id="UP000323067"/>
    </source>
</evidence>
<keyword evidence="3" id="KW-0378">Hydrolase</keyword>
<evidence type="ECO:0000259" key="5">
    <source>
        <dbReference type="Pfam" id="PF04389"/>
    </source>
</evidence>
<feature type="chain" id="PRO_5013986473" description="Peptide hydrolase" evidence="3">
    <location>
        <begin position="21"/>
        <end position="389"/>
    </location>
</feature>
<proteinExistence type="inferred from homology"/>
<dbReference type="GO" id="GO:0016603">
    <property type="term" value="F:glutaminyl-peptide cyclotransferase activity"/>
    <property type="evidence" value="ECO:0007669"/>
    <property type="project" value="InterPro"/>
</dbReference>
<keyword evidence="2" id="KW-0012">Acyltransferase</keyword>
<evidence type="ECO:0000256" key="2">
    <source>
        <dbReference type="ARBA" id="ARBA00023315"/>
    </source>
</evidence>
<keyword evidence="3" id="KW-0479">Metal-binding</keyword>
<keyword evidence="3" id="KW-0645">Protease</keyword>
<accession>A0A2H4SE29</accession>
<keyword evidence="3" id="KW-0732">Signal</keyword>
<dbReference type="VEuPathDB" id="FungiDB:CCM_07651"/>
<dbReference type="SUPFAM" id="SSF53187">
    <property type="entry name" value="Zn-dependent exopeptidases"/>
    <property type="match status" value="1"/>
</dbReference>
<feature type="domain" description="Peptidase M28" evidence="5">
    <location>
        <begin position="121"/>
        <end position="354"/>
    </location>
</feature>
<dbReference type="PANTHER" id="PTHR12283">
    <property type="entry name" value="GLUTAMINYL-PEPTIDE CYCLOTRANSFERASE"/>
    <property type="match status" value="1"/>
</dbReference>
<evidence type="ECO:0000256" key="1">
    <source>
        <dbReference type="ARBA" id="ARBA00022679"/>
    </source>
</evidence>
<dbReference type="InterPro" id="IPR007484">
    <property type="entry name" value="Peptidase_M28"/>
</dbReference>
<dbReference type="GO" id="GO:0008233">
    <property type="term" value="F:peptidase activity"/>
    <property type="evidence" value="ECO:0007669"/>
    <property type="project" value="UniProtKB-KW"/>
</dbReference>
<dbReference type="PANTHER" id="PTHR12283:SF2">
    <property type="entry name" value="PEPTIDE HYDROLASE"/>
    <property type="match status" value="1"/>
</dbReference>
<gene>
    <name evidence="6" type="ORF">A9K55_007373</name>
</gene>
<dbReference type="CDD" id="cd03880">
    <property type="entry name" value="M28_QC_like"/>
    <property type="match status" value="1"/>
</dbReference>
<dbReference type="InterPro" id="IPR040234">
    <property type="entry name" value="QC/QCL"/>
</dbReference>
<dbReference type="EMBL" id="CP023324">
    <property type="protein sequence ID" value="ATY61372.1"/>
    <property type="molecule type" value="Genomic_DNA"/>
</dbReference>
<protein>
    <recommendedName>
        <fullName evidence="3">Peptide hydrolase</fullName>
        <ecNumber evidence="3">3.4.-.-</ecNumber>
    </recommendedName>
</protein>
<dbReference type="Gene3D" id="3.40.630.10">
    <property type="entry name" value="Zn peptidases"/>
    <property type="match status" value="1"/>
</dbReference>
<organism evidence="6 7">
    <name type="scientific">Cordyceps militaris</name>
    <name type="common">Caterpillar fungus</name>
    <name type="synonym">Clavaria militaris</name>
    <dbReference type="NCBI Taxonomy" id="73501"/>
    <lineage>
        <taxon>Eukaryota</taxon>
        <taxon>Fungi</taxon>
        <taxon>Dikarya</taxon>
        <taxon>Ascomycota</taxon>
        <taxon>Pezizomycotina</taxon>
        <taxon>Sordariomycetes</taxon>
        <taxon>Hypocreomycetidae</taxon>
        <taxon>Hypocreales</taxon>
        <taxon>Cordycipitaceae</taxon>
        <taxon>Cordyceps</taxon>
    </lineage>
</organism>
<reference evidence="6 7" key="1">
    <citation type="journal article" date="2017" name="BMC Genomics">
        <title>Chromosome level assembly and secondary metabolite potential of the parasitic fungus Cordyceps militaris.</title>
        <authorList>
            <person name="Kramer G.J."/>
            <person name="Nodwell J.R."/>
        </authorList>
    </citation>
    <scope>NUCLEOTIDE SEQUENCE [LARGE SCALE GENOMIC DNA]</scope>
    <source>
        <strain evidence="6 7">ATCC 34164</strain>
    </source>
</reference>
<dbReference type="AlphaFoldDB" id="A0A2H4SE29"/>
<dbReference type="OrthoDB" id="3907302at2759"/>
<dbReference type="GO" id="GO:0006508">
    <property type="term" value="P:proteolysis"/>
    <property type="evidence" value="ECO:0007669"/>
    <property type="project" value="UniProtKB-KW"/>
</dbReference>
<sequence length="389" mass="42605">MRASGALLWTFGTLSSFASAIAGTTLTDDDLRNIPSPGSDFDIKDGKLLAPILIPRVPGTPGQLKAQAHLVDFFTANLPGWEQIWHNSTSKTPATGDRDVPFNNLIFRRDPPWAKAGDVGRLTLVAHYDSKLTPEGFIGATDSAAPCAMLLHAARSLDAALQSKWAAMEAAGEADTSLEPASGLQIIFLDGEEAFVQWTDDDSLYGARALAAHWEHDFHGASMSTYRTSLSAISLFVLLDLLGAEAPSIPSYFMTTHWAYRKMALLETRLRDLGLLEAKASRPFLPEADKTAERFRGFGAGTVQDDHVPFMQRGVDILHLIPSPFPHVWHTLNDDGAHLHMPTTRDWARIVTAFAAEWLDLTGTLPQLVPTRNKRSNTDAVPTKERTDL</sequence>
<dbReference type="Pfam" id="PF04389">
    <property type="entry name" value="Peptidase_M28"/>
    <property type="match status" value="1"/>
</dbReference>
<dbReference type="VEuPathDB" id="FungiDB:A9K55_007373"/>
<feature type="region of interest" description="Disordered" evidence="4">
    <location>
        <begin position="369"/>
        <end position="389"/>
    </location>
</feature>
<keyword evidence="3" id="KW-0862">Zinc</keyword>
<dbReference type="EC" id="3.4.-.-" evidence="3"/>
<evidence type="ECO:0000256" key="4">
    <source>
        <dbReference type="SAM" id="MobiDB-lite"/>
    </source>
</evidence>
<dbReference type="Proteomes" id="UP000323067">
    <property type="component" value="Chromosome vii"/>
</dbReference>
<feature type="signal peptide" evidence="3">
    <location>
        <begin position="1"/>
        <end position="20"/>
    </location>
</feature>
<name>A0A2H4SE29_CORMI</name>
<evidence type="ECO:0000313" key="6">
    <source>
        <dbReference type="EMBL" id="ATY61372.1"/>
    </source>
</evidence>
<keyword evidence="1" id="KW-0808">Transferase</keyword>
<dbReference type="InterPro" id="IPR037457">
    <property type="entry name" value="M28_QC"/>
</dbReference>
<comment type="similarity">
    <text evidence="3">Belongs to the peptidase M28 family.</text>
</comment>
<evidence type="ECO:0000256" key="3">
    <source>
        <dbReference type="RuleBase" id="RU361240"/>
    </source>
</evidence>
<dbReference type="GO" id="GO:0008270">
    <property type="term" value="F:zinc ion binding"/>
    <property type="evidence" value="ECO:0007669"/>
    <property type="project" value="TreeGrafter"/>
</dbReference>